<reference evidence="1 2" key="1">
    <citation type="submission" date="2016-10" db="EMBL/GenBank/DDBJ databases">
        <authorList>
            <person name="de Groot N.N."/>
        </authorList>
    </citation>
    <scope>NUCLEOTIDE SEQUENCE [LARGE SCALE GENOMIC DNA]</scope>
    <source>
        <strain evidence="1 2">DSM 44149</strain>
    </source>
</reference>
<name>A0A1G9SFH1_ALLAB</name>
<gene>
    <name evidence="1" type="ORF">SAMN04489726_1131</name>
</gene>
<proteinExistence type="predicted"/>
<dbReference type="AlphaFoldDB" id="A0A1G9SFH1"/>
<dbReference type="Proteomes" id="UP000183376">
    <property type="component" value="Chromosome I"/>
</dbReference>
<dbReference type="EMBL" id="LT629701">
    <property type="protein sequence ID" value="SDM34151.1"/>
    <property type="molecule type" value="Genomic_DNA"/>
</dbReference>
<organism evidence="1 2">
    <name type="scientific">Allokutzneria albata</name>
    <name type="common">Kibdelosporangium albatum</name>
    <dbReference type="NCBI Taxonomy" id="211114"/>
    <lineage>
        <taxon>Bacteria</taxon>
        <taxon>Bacillati</taxon>
        <taxon>Actinomycetota</taxon>
        <taxon>Actinomycetes</taxon>
        <taxon>Pseudonocardiales</taxon>
        <taxon>Pseudonocardiaceae</taxon>
        <taxon>Allokutzneria</taxon>
    </lineage>
</organism>
<accession>A0A1G9SFH1</accession>
<dbReference type="RefSeq" id="WP_172806501.1">
    <property type="nucleotide sequence ID" value="NZ_JOEF01000026.1"/>
</dbReference>
<evidence type="ECO:0000313" key="1">
    <source>
        <dbReference type="EMBL" id="SDM34151.1"/>
    </source>
</evidence>
<sequence length="80" mass="8536">MDVRDWAENVHIMIDQLGDQLAGEADLDFSLRSLAELEAAVLGRVDDAEEPADPDVWSLAEFAAAYSVRSCCTSPAAAGP</sequence>
<evidence type="ECO:0000313" key="2">
    <source>
        <dbReference type="Proteomes" id="UP000183376"/>
    </source>
</evidence>
<keyword evidence="2" id="KW-1185">Reference proteome</keyword>
<protein>
    <submittedName>
        <fullName evidence="1">Uncharacterized protein</fullName>
    </submittedName>
</protein>